<comment type="subcellular location">
    <subcellularLocation>
        <location evidence="1">Cell membrane</location>
        <topology evidence="1">Multi-pass membrane protein</topology>
    </subcellularLocation>
</comment>
<dbReference type="RefSeq" id="WP_210031408.1">
    <property type="nucleotide sequence ID" value="NZ_JAGINU010000001.1"/>
</dbReference>
<feature type="transmembrane region" description="Helical" evidence="9">
    <location>
        <begin position="259"/>
        <end position="280"/>
    </location>
</feature>
<dbReference type="PANTHER" id="PTHR11795:SF451">
    <property type="entry name" value="ABC TRANSPORTER PERMEASE PROTEIN"/>
    <property type="match status" value="1"/>
</dbReference>
<keyword evidence="5" id="KW-0029">Amino-acid transport</keyword>
<keyword evidence="2" id="KW-0813">Transport</keyword>
<keyword evidence="7 9" id="KW-0472">Membrane</keyword>
<dbReference type="EMBL" id="JAGINU010000001">
    <property type="protein sequence ID" value="MBP2369399.1"/>
    <property type="molecule type" value="Genomic_DNA"/>
</dbReference>
<dbReference type="PANTHER" id="PTHR11795">
    <property type="entry name" value="BRANCHED-CHAIN AMINO ACID TRANSPORT SYSTEM PERMEASE PROTEIN LIVH"/>
    <property type="match status" value="1"/>
</dbReference>
<feature type="transmembrane region" description="Helical" evidence="9">
    <location>
        <begin position="91"/>
        <end position="111"/>
    </location>
</feature>
<organism evidence="10 11">
    <name type="scientific">Pseudonocardia parietis</name>
    <dbReference type="NCBI Taxonomy" id="570936"/>
    <lineage>
        <taxon>Bacteria</taxon>
        <taxon>Bacillati</taxon>
        <taxon>Actinomycetota</taxon>
        <taxon>Actinomycetes</taxon>
        <taxon>Pseudonocardiales</taxon>
        <taxon>Pseudonocardiaceae</taxon>
        <taxon>Pseudonocardia</taxon>
    </lineage>
</organism>
<reference evidence="10 11" key="1">
    <citation type="submission" date="2021-03" db="EMBL/GenBank/DDBJ databases">
        <title>Sequencing the genomes of 1000 actinobacteria strains.</title>
        <authorList>
            <person name="Klenk H.-P."/>
        </authorList>
    </citation>
    <scope>NUCLEOTIDE SEQUENCE [LARGE SCALE GENOMIC DNA]</scope>
    <source>
        <strain evidence="10 11">DSM 45256</strain>
    </source>
</reference>
<evidence type="ECO:0000256" key="5">
    <source>
        <dbReference type="ARBA" id="ARBA00022970"/>
    </source>
</evidence>
<feature type="transmembrane region" description="Helical" evidence="9">
    <location>
        <begin position="131"/>
        <end position="159"/>
    </location>
</feature>
<evidence type="ECO:0000256" key="1">
    <source>
        <dbReference type="ARBA" id="ARBA00004651"/>
    </source>
</evidence>
<evidence type="ECO:0000256" key="8">
    <source>
        <dbReference type="ARBA" id="ARBA00037998"/>
    </source>
</evidence>
<accession>A0ABS4W156</accession>
<dbReference type="Proteomes" id="UP001519295">
    <property type="component" value="Unassembled WGS sequence"/>
</dbReference>
<keyword evidence="6 9" id="KW-1133">Transmembrane helix</keyword>
<evidence type="ECO:0000256" key="6">
    <source>
        <dbReference type="ARBA" id="ARBA00022989"/>
    </source>
</evidence>
<evidence type="ECO:0000256" key="9">
    <source>
        <dbReference type="SAM" id="Phobius"/>
    </source>
</evidence>
<comment type="similarity">
    <text evidence="8">Belongs to the binding-protein-dependent transport system permease family. LivHM subfamily.</text>
</comment>
<keyword evidence="4 9" id="KW-0812">Transmembrane</keyword>
<evidence type="ECO:0000313" key="11">
    <source>
        <dbReference type="Proteomes" id="UP001519295"/>
    </source>
</evidence>
<evidence type="ECO:0000256" key="7">
    <source>
        <dbReference type="ARBA" id="ARBA00023136"/>
    </source>
</evidence>
<name>A0ABS4W156_9PSEU</name>
<evidence type="ECO:0000256" key="3">
    <source>
        <dbReference type="ARBA" id="ARBA00022475"/>
    </source>
</evidence>
<dbReference type="CDD" id="cd06582">
    <property type="entry name" value="TM_PBP1_LivH_like"/>
    <property type="match status" value="1"/>
</dbReference>
<proteinExistence type="inferred from homology"/>
<feature type="transmembrane region" description="Helical" evidence="9">
    <location>
        <begin position="12"/>
        <end position="35"/>
    </location>
</feature>
<sequence>MLQSILSGLEAGSWYSLLGMAIVVVMKAADVPNFAMAEIGLLATYVGHMFNGSGLSFWVAVVVTIVAGVLAAVLVDLLLMRRLAGHGHFPMLLMTIGLGLALSALISLVWGQTSKEFRAPWSESYLVVAGSALSVAQLVTIGVGALAAVVLSAFFASPLGAGMRAAAENRATARLVGVRVGRLSALAWGIGGGIAAIAIMLQAQSTLVSTTSAHFLIVYAFVAATMGGFTSLWGTFAGGLVLGVLTNLAGLYISTSAQAAVALLAVVVVLLLRPTGFATGMRLRHV</sequence>
<evidence type="ECO:0000313" key="10">
    <source>
        <dbReference type="EMBL" id="MBP2369399.1"/>
    </source>
</evidence>
<evidence type="ECO:0000256" key="2">
    <source>
        <dbReference type="ARBA" id="ARBA00022448"/>
    </source>
</evidence>
<evidence type="ECO:0000256" key="4">
    <source>
        <dbReference type="ARBA" id="ARBA00022692"/>
    </source>
</evidence>
<dbReference type="InterPro" id="IPR052157">
    <property type="entry name" value="BCAA_transport_permease"/>
</dbReference>
<dbReference type="Pfam" id="PF02653">
    <property type="entry name" value="BPD_transp_2"/>
    <property type="match status" value="1"/>
</dbReference>
<keyword evidence="3" id="KW-1003">Cell membrane</keyword>
<feature type="transmembrane region" description="Helical" evidence="9">
    <location>
        <begin position="180"/>
        <end position="201"/>
    </location>
</feature>
<dbReference type="InterPro" id="IPR001851">
    <property type="entry name" value="ABC_transp_permease"/>
</dbReference>
<keyword evidence="11" id="KW-1185">Reference proteome</keyword>
<feature type="transmembrane region" description="Helical" evidence="9">
    <location>
        <begin position="55"/>
        <end position="79"/>
    </location>
</feature>
<protein>
    <submittedName>
        <fullName evidence="10">Branched-chain amino acid transport system permease protein</fullName>
    </submittedName>
</protein>
<gene>
    <name evidence="10" type="ORF">JOF36_005095</name>
</gene>
<comment type="caution">
    <text evidence="10">The sequence shown here is derived from an EMBL/GenBank/DDBJ whole genome shotgun (WGS) entry which is preliminary data.</text>
</comment>